<dbReference type="InterPro" id="IPR019734">
    <property type="entry name" value="TPR_rpt"/>
</dbReference>
<evidence type="ECO:0000256" key="3">
    <source>
        <dbReference type="SAM" id="MobiDB-lite"/>
    </source>
</evidence>
<evidence type="ECO:0000256" key="1">
    <source>
        <dbReference type="PROSITE-ProRule" id="PRU00339"/>
    </source>
</evidence>
<evidence type="ECO:0000313" key="5">
    <source>
        <dbReference type="Proteomes" id="UP000542342"/>
    </source>
</evidence>
<evidence type="ECO:0000256" key="2">
    <source>
        <dbReference type="SAM" id="Coils"/>
    </source>
</evidence>
<dbReference type="InterPro" id="IPR011990">
    <property type="entry name" value="TPR-like_helical_dom_sf"/>
</dbReference>
<keyword evidence="2" id="KW-0175">Coiled coil</keyword>
<dbReference type="AlphaFoldDB" id="A0A7V8VD66"/>
<dbReference type="PROSITE" id="PS50005">
    <property type="entry name" value="TPR"/>
    <property type="match status" value="1"/>
</dbReference>
<proteinExistence type="predicted"/>
<feature type="coiled-coil region" evidence="2">
    <location>
        <begin position="341"/>
        <end position="368"/>
    </location>
</feature>
<protein>
    <recommendedName>
        <fullName evidence="6">Tetratricopeptide repeat protein</fullName>
    </recommendedName>
</protein>
<dbReference type="SUPFAM" id="SSF48452">
    <property type="entry name" value="TPR-like"/>
    <property type="match status" value="2"/>
</dbReference>
<gene>
    <name evidence="4" type="ORF">H0921_06935</name>
</gene>
<reference evidence="4 5" key="1">
    <citation type="submission" date="2020-07" db="EMBL/GenBank/DDBJ databases">
        <title>Thermogemmata thermophila gen. nov., sp. nov., a novel moderate thermophilic planctomycete from a Kamchatka hot spring.</title>
        <authorList>
            <person name="Elcheninov A.G."/>
            <person name="Podosokorskaya O.A."/>
            <person name="Kovaleva O.L."/>
            <person name="Novikov A."/>
            <person name="Bonch-Osmolovskaya E.A."/>
            <person name="Toshchakov S.V."/>
            <person name="Kublanov I.V."/>
        </authorList>
    </citation>
    <scope>NUCLEOTIDE SEQUENCE [LARGE SCALE GENOMIC DNA]</scope>
    <source>
        <strain evidence="4 5">2918</strain>
    </source>
</reference>
<dbReference type="Gene3D" id="1.25.40.10">
    <property type="entry name" value="Tetratricopeptide repeat domain"/>
    <property type="match status" value="3"/>
</dbReference>
<evidence type="ECO:0000313" key="4">
    <source>
        <dbReference type="EMBL" id="MBA2225898.1"/>
    </source>
</evidence>
<evidence type="ECO:0008006" key="6">
    <source>
        <dbReference type="Google" id="ProtNLM"/>
    </source>
</evidence>
<sequence length="497" mass="57164">MSATPVTPQRLPSLTAEQRRIAQESFTRAKEALSNQQIDYAIELLLTCCRIDPANFLYRQTLRKAQKDKYGHNLRGSRFAFLTTPRWKARVKAAKRARDYLKVLEYGEQVLCRNPWDLGTQLDMAEAFDALGLSDLAVFTLDQARQKYPKDATLNRALARLFEKRGDFQKAIVLWQLVKEVHPTDVEAAHKAKDLAARETIQKGQYEEVVGGSKESPILGRIEARANEKQDRLSRDVEALLKRIEADPTEPSLYVQLAQLYRQHQQWDRAKAVLEQGLGPTGQAFVLQVELMELELASVRRNLDLVESRLQQVRTRQPSDPRSPHSSAKSTAADPYEDLSIAELEQLREQLRGEIERREIELYQLKADRYPEQAVYRLELGERLLRIGQVEAAIVELQQARRDERLKWKAALLLGHAFRQRNNWRLAQRNYEEALQLLPPAEEEARKEILFELAQGNATAGDLQRALDLGHELANIDYAYKNIGRLLEEWNDRLQSA</sequence>
<keyword evidence="5" id="KW-1185">Reference proteome</keyword>
<accession>A0A7V8VD66</accession>
<organism evidence="4 5">
    <name type="scientific">Thermogemmata fonticola</name>
    <dbReference type="NCBI Taxonomy" id="2755323"/>
    <lineage>
        <taxon>Bacteria</taxon>
        <taxon>Pseudomonadati</taxon>
        <taxon>Planctomycetota</taxon>
        <taxon>Planctomycetia</taxon>
        <taxon>Gemmatales</taxon>
        <taxon>Gemmataceae</taxon>
        <taxon>Thermogemmata</taxon>
    </lineage>
</organism>
<feature type="repeat" description="TPR" evidence="1">
    <location>
        <begin position="408"/>
        <end position="441"/>
    </location>
</feature>
<dbReference type="SMART" id="SM00028">
    <property type="entry name" value="TPR"/>
    <property type="match status" value="5"/>
</dbReference>
<dbReference type="RefSeq" id="WP_194537328.1">
    <property type="nucleotide sequence ID" value="NZ_JACEFB010000003.1"/>
</dbReference>
<name>A0A7V8VD66_9BACT</name>
<dbReference type="Pfam" id="PF13432">
    <property type="entry name" value="TPR_16"/>
    <property type="match status" value="1"/>
</dbReference>
<feature type="region of interest" description="Disordered" evidence="3">
    <location>
        <begin position="310"/>
        <end position="335"/>
    </location>
</feature>
<keyword evidence="1" id="KW-0802">TPR repeat</keyword>
<comment type="caution">
    <text evidence="4">The sequence shown here is derived from an EMBL/GenBank/DDBJ whole genome shotgun (WGS) entry which is preliminary data.</text>
</comment>
<dbReference type="Proteomes" id="UP000542342">
    <property type="component" value="Unassembled WGS sequence"/>
</dbReference>
<dbReference type="EMBL" id="JACEFB010000003">
    <property type="protein sequence ID" value="MBA2225898.1"/>
    <property type="molecule type" value="Genomic_DNA"/>
</dbReference>